<reference evidence="1" key="1">
    <citation type="submission" date="2014-05" db="EMBL/GenBank/DDBJ databases">
        <authorList>
            <person name="Chronopoulou M."/>
        </authorList>
    </citation>
    <scope>NUCLEOTIDE SEQUENCE</scope>
    <source>
        <tissue evidence="1">Whole organism</tissue>
    </source>
</reference>
<evidence type="ECO:0000313" key="1">
    <source>
        <dbReference type="EMBL" id="CDW45913.1"/>
    </source>
</evidence>
<organism evidence="1">
    <name type="scientific">Lepeophtheirus salmonis</name>
    <name type="common">Salmon louse</name>
    <name type="synonym">Caligus salmonis</name>
    <dbReference type="NCBI Taxonomy" id="72036"/>
    <lineage>
        <taxon>Eukaryota</taxon>
        <taxon>Metazoa</taxon>
        <taxon>Ecdysozoa</taxon>
        <taxon>Arthropoda</taxon>
        <taxon>Crustacea</taxon>
        <taxon>Multicrustacea</taxon>
        <taxon>Hexanauplia</taxon>
        <taxon>Copepoda</taxon>
        <taxon>Siphonostomatoida</taxon>
        <taxon>Caligidae</taxon>
        <taxon>Lepeophtheirus</taxon>
    </lineage>
</organism>
<proteinExistence type="predicted"/>
<dbReference type="EMBL" id="HACA01028552">
    <property type="protein sequence ID" value="CDW45913.1"/>
    <property type="molecule type" value="Transcribed_RNA"/>
</dbReference>
<name>A0A0K2V5U6_LEPSM</name>
<accession>A0A0K2V5U6</accession>
<dbReference type="AlphaFoldDB" id="A0A0K2V5U6"/>
<feature type="non-terminal residue" evidence="1">
    <location>
        <position position="1"/>
    </location>
</feature>
<protein>
    <submittedName>
        <fullName evidence="1">Uncharacterized protein</fullName>
    </submittedName>
</protein>
<sequence>RFEVRCLYLLDCKTEVDRNHVDNFLFPSKKLLCHLPIFFLQTLQDNISRFLCHFDGYGFGYRPFDLQSYLNFLKRYRSGF</sequence>